<organism evidence="2 3">
    <name type="scientific">Toxocara canis</name>
    <name type="common">Canine roundworm</name>
    <dbReference type="NCBI Taxonomy" id="6265"/>
    <lineage>
        <taxon>Eukaryota</taxon>
        <taxon>Metazoa</taxon>
        <taxon>Ecdysozoa</taxon>
        <taxon>Nematoda</taxon>
        <taxon>Chromadorea</taxon>
        <taxon>Rhabditida</taxon>
        <taxon>Spirurina</taxon>
        <taxon>Ascaridomorpha</taxon>
        <taxon>Ascaridoidea</taxon>
        <taxon>Toxocaridae</taxon>
        <taxon>Toxocara</taxon>
    </lineage>
</organism>
<name>A0A0B2UQ45_TOXCA</name>
<keyword evidence="1" id="KW-0812">Transmembrane</keyword>
<evidence type="ECO:0000313" key="2">
    <source>
        <dbReference type="EMBL" id="KHN71242.1"/>
    </source>
</evidence>
<keyword evidence="3" id="KW-1185">Reference proteome</keyword>
<sequence length="91" mass="10194">MCVAPVESALVVIEQPVPLDLKNMIRSQAELNAKFLCNDSAATMASRATGFLMTVCFFLLPLLWSNMIHRLPTGNCQQYGYDPWSELTELQ</sequence>
<proteinExistence type="predicted"/>
<keyword evidence="1" id="KW-0472">Membrane</keyword>
<evidence type="ECO:0000313" key="3">
    <source>
        <dbReference type="Proteomes" id="UP000031036"/>
    </source>
</evidence>
<reference evidence="2 3" key="1">
    <citation type="submission" date="2014-11" db="EMBL/GenBank/DDBJ databases">
        <title>Genetic blueprint of the zoonotic pathogen Toxocara canis.</title>
        <authorList>
            <person name="Zhu X.-Q."/>
            <person name="Korhonen P.K."/>
            <person name="Cai H."/>
            <person name="Young N.D."/>
            <person name="Nejsum P."/>
            <person name="von Samson-Himmelstjerna G."/>
            <person name="Boag P.R."/>
            <person name="Tan P."/>
            <person name="Li Q."/>
            <person name="Min J."/>
            <person name="Yang Y."/>
            <person name="Wang X."/>
            <person name="Fang X."/>
            <person name="Hall R.S."/>
            <person name="Hofmann A."/>
            <person name="Sternberg P.W."/>
            <person name="Jex A.R."/>
            <person name="Gasser R.B."/>
        </authorList>
    </citation>
    <scope>NUCLEOTIDE SEQUENCE [LARGE SCALE GENOMIC DNA]</scope>
    <source>
        <strain evidence="2">PN_DK_2014</strain>
    </source>
</reference>
<dbReference type="AlphaFoldDB" id="A0A0B2UQ45"/>
<dbReference type="Proteomes" id="UP000031036">
    <property type="component" value="Unassembled WGS sequence"/>
</dbReference>
<comment type="caution">
    <text evidence="2">The sequence shown here is derived from an EMBL/GenBank/DDBJ whole genome shotgun (WGS) entry which is preliminary data.</text>
</comment>
<gene>
    <name evidence="2" type="ORF">Tcan_08071</name>
</gene>
<accession>A0A0B2UQ45</accession>
<keyword evidence="1" id="KW-1133">Transmembrane helix</keyword>
<dbReference type="EMBL" id="JPKZ01022562">
    <property type="protein sequence ID" value="KHN71242.1"/>
    <property type="molecule type" value="Genomic_DNA"/>
</dbReference>
<feature type="transmembrane region" description="Helical" evidence="1">
    <location>
        <begin position="44"/>
        <end position="64"/>
    </location>
</feature>
<evidence type="ECO:0000256" key="1">
    <source>
        <dbReference type="SAM" id="Phobius"/>
    </source>
</evidence>
<dbReference type="OrthoDB" id="5773379at2759"/>
<protein>
    <submittedName>
        <fullName evidence="2">Uncharacterized protein</fullName>
    </submittedName>
</protein>